<dbReference type="AlphaFoldDB" id="A0AAD7HFB9"/>
<keyword evidence="2" id="KW-1185">Reference proteome</keyword>
<evidence type="ECO:0008006" key="3">
    <source>
        <dbReference type="Google" id="ProtNLM"/>
    </source>
</evidence>
<sequence length="387" mass="44463">MAVPMADSEKYTRAMDRAQLDDIESQIRALRSRHDLTKKRLESYKYPVLTLPSEIVSEIFVHFLPVYPLCPPQEGLLSPTLLTHICQKWREIALGTPALWRAISLRDDIALEQQIHLLETWLSRSGCCPLSIHMEDYELIPMDEYIEAIVPHRARLEYARFHISLSGLRALEGVMPLLRQLSIRLPYDRDVPPSYVSFHEVPRLRAVTLWDFTFTMDLLPWSQLTSLTLVAKTPSECTPVLKETTNLIHCKLITGGDAHVPQPDTHLPYLETLVFVHFVADEDPATEYLDAFIAPALRRLQIPETFLIPHPYPYSHPCATLRAFIAKSGCNPHEIFITGAMTMRKSVYRKEFPTIKFTFNTVLTDSYCDVEPDSPRVQAFSDEDWYP</sequence>
<reference evidence="1" key="1">
    <citation type="submission" date="2023-03" db="EMBL/GenBank/DDBJ databases">
        <title>Massive genome expansion in bonnet fungi (Mycena s.s.) driven by repeated elements and novel gene families across ecological guilds.</title>
        <authorList>
            <consortium name="Lawrence Berkeley National Laboratory"/>
            <person name="Harder C.B."/>
            <person name="Miyauchi S."/>
            <person name="Viragh M."/>
            <person name="Kuo A."/>
            <person name="Thoen E."/>
            <person name="Andreopoulos B."/>
            <person name="Lu D."/>
            <person name="Skrede I."/>
            <person name="Drula E."/>
            <person name="Henrissat B."/>
            <person name="Morin E."/>
            <person name="Kohler A."/>
            <person name="Barry K."/>
            <person name="LaButti K."/>
            <person name="Morin E."/>
            <person name="Salamov A."/>
            <person name="Lipzen A."/>
            <person name="Mereny Z."/>
            <person name="Hegedus B."/>
            <person name="Baldrian P."/>
            <person name="Stursova M."/>
            <person name="Weitz H."/>
            <person name="Taylor A."/>
            <person name="Grigoriev I.V."/>
            <person name="Nagy L.G."/>
            <person name="Martin F."/>
            <person name="Kauserud H."/>
        </authorList>
    </citation>
    <scope>NUCLEOTIDE SEQUENCE</scope>
    <source>
        <strain evidence="1">CBHHK188m</strain>
    </source>
</reference>
<evidence type="ECO:0000313" key="2">
    <source>
        <dbReference type="Proteomes" id="UP001215280"/>
    </source>
</evidence>
<accession>A0AAD7HFB9</accession>
<dbReference type="Gene3D" id="1.20.1280.50">
    <property type="match status" value="1"/>
</dbReference>
<comment type="caution">
    <text evidence="1">The sequence shown here is derived from an EMBL/GenBank/DDBJ whole genome shotgun (WGS) entry which is preliminary data.</text>
</comment>
<evidence type="ECO:0000313" key="1">
    <source>
        <dbReference type="EMBL" id="KAJ7719430.1"/>
    </source>
</evidence>
<name>A0AAD7HFB9_9AGAR</name>
<protein>
    <recommendedName>
        <fullName evidence="3">F-box domain-containing protein</fullName>
    </recommendedName>
</protein>
<dbReference type="Proteomes" id="UP001215280">
    <property type="component" value="Unassembled WGS sequence"/>
</dbReference>
<organism evidence="1 2">
    <name type="scientific">Mycena maculata</name>
    <dbReference type="NCBI Taxonomy" id="230809"/>
    <lineage>
        <taxon>Eukaryota</taxon>
        <taxon>Fungi</taxon>
        <taxon>Dikarya</taxon>
        <taxon>Basidiomycota</taxon>
        <taxon>Agaricomycotina</taxon>
        <taxon>Agaricomycetes</taxon>
        <taxon>Agaricomycetidae</taxon>
        <taxon>Agaricales</taxon>
        <taxon>Marasmiineae</taxon>
        <taxon>Mycenaceae</taxon>
        <taxon>Mycena</taxon>
    </lineage>
</organism>
<gene>
    <name evidence="1" type="ORF">DFH07DRAFT_859319</name>
</gene>
<proteinExistence type="predicted"/>
<dbReference type="EMBL" id="JARJLG010000292">
    <property type="protein sequence ID" value="KAJ7719430.1"/>
    <property type="molecule type" value="Genomic_DNA"/>
</dbReference>